<keyword evidence="3" id="KW-1185">Reference proteome</keyword>
<name>A0A5J9U2Q1_9POAL</name>
<dbReference type="Proteomes" id="UP000324897">
    <property type="component" value="Chromosome 7"/>
</dbReference>
<comment type="caution">
    <text evidence="2">The sequence shown here is derived from an EMBL/GenBank/DDBJ whole genome shotgun (WGS) entry which is preliminary data.</text>
</comment>
<dbReference type="Gramene" id="TVU17726">
    <property type="protein sequence ID" value="TVU17726"/>
    <property type="gene ID" value="EJB05_33777"/>
</dbReference>
<gene>
    <name evidence="1" type="ORF">EJB05_33777</name>
    <name evidence="2" type="ORF">EJB05_33778</name>
</gene>
<reference evidence="2 3" key="1">
    <citation type="journal article" date="2019" name="Sci. Rep.">
        <title>A high-quality genome of Eragrostis curvula grass provides insights into Poaceae evolution and supports new strategies to enhance forage quality.</title>
        <authorList>
            <person name="Carballo J."/>
            <person name="Santos B.A.C.M."/>
            <person name="Zappacosta D."/>
            <person name="Garbus I."/>
            <person name="Selva J.P."/>
            <person name="Gallo C.A."/>
            <person name="Diaz A."/>
            <person name="Albertini E."/>
            <person name="Caccamo M."/>
            <person name="Echenique V."/>
        </authorList>
    </citation>
    <scope>NUCLEOTIDE SEQUENCE [LARGE SCALE GENOMIC DNA]</scope>
    <source>
        <strain evidence="3">cv. Victoria</strain>
        <tissue evidence="2">Leaf</tissue>
    </source>
</reference>
<evidence type="ECO:0000313" key="2">
    <source>
        <dbReference type="EMBL" id="TVU17727.1"/>
    </source>
</evidence>
<proteinExistence type="predicted"/>
<sequence>MTEQGGFVGEFRLRKLQALYINGCNTSVNLLHHLCHPLRVAAAAKDSVEQLLSKQHRGVVIWHNKLEAVVRVGHPAAEIRAFYVDL</sequence>
<evidence type="ECO:0000313" key="1">
    <source>
        <dbReference type="EMBL" id="TVU17726.1"/>
    </source>
</evidence>
<dbReference type="AlphaFoldDB" id="A0A5J9U2Q1"/>
<dbReference type="EMBL" id="RWGY01000029">
    <property type="protein sequence ID" value="TVU17726.1"/>
    <property type="molecule type" value="Genomic_DNA"/>
</dbReference>
<protein>
    <submittedName>
        <fullName evidence="2">Uncharacterized protein</fullName>
    </submittedName>
</protein>
<organism evidence="2 3">
    <name type="scientific">Eragrostis curvula</name>
    <name type="common">weeping love grass</name>
    <dbReference type="NCBI Taxonomy" id="38414"/>
    <lineage>
        <taxon>Eukaryota</taxon>
        <taxon>Viridiplantae</taxon>
        <taxon>Streptophyta</taxon>
        <taxon>Embryophyta</taxon>
        <taxon>Tracheophyta</taxon>
        <taxon>Spermatophyta</taxon>
        <taxon>Magnoliopsida</taxon>
        <taxon>Liliopsida</taxon>
        <taxon>Poales</taxon>
        <taxon>Poaceae</taxon>
        <taxon>PACMAD clade</taxon>
        <taxon>Chloridoideae</taxon>
        <taxon>Eragrostideae</taxon>
        <taxon>Eragrostidinae</taxon>
        <taxon>Eragrostis</taxon>
    </lineage>
</organism>
<dbReference type="EMBL" id="RWGY01000029">
    <property type="protein sequence ID" value="TVU17727.1"/>
    <property type="molecule type" value="Genomic_DNA"/>
</dbReference>
<feature type="non-terminal residue" evidence="2">
    <location>
        <position position="1"/>
    </location>
</feature>
<evidence type="ECO:0000313" key="3">
    <source>
        <dbReference type="Proteomes" id="UP000324897"/>
    </source>
</evidence>
<accession>A0A5J9U2Q1</accession>
<dbReference type="Gramene" id="TVU17727">
    <property type="protein sequence ID" value="TVU17727"/>
    <property type="gene ID" value="EJB05_33778"/>
</dbReference>